<organism evidence="3 4">
    <name type="scientific">Streptomyces caledonius</name>
    <dbReference type="NCBI Taxonomy" id="3134107"/>
    <lineage>
        <taxon>Bacteria</taxon>
        <taxon>Bacillati</taxon>
        <taxon>Actinomycetota</taxon>
        <taxon>Actinomycetes</taxon>
        <taxon>Kitasatosporales</taxon>
        <taxon>Streptomycetaceae</taxon>
        <taxon>Streptomyces</taxon>
    </lineage>
</organism>
<keyword evidence="2" id="KW-1133">Transmembrane helix</keyword>
<feature type="compositionally biased region" description="Low complexity" evidence="1">
    <location>
        <begin position="463"/>
        <end position="483"/>
    </location>
</feature>
<keyword evidence="2" id="KW-0472">Membrane</keyword>
<reference evidence="3 4" key="1">
    <citation type="submission" date="2024-03" db="EMBL/GenBank/DDBJ databases">
        <title>Novel Streptomyces species of biotechnological and ecological value are a feature of Machair soil.</title>
        <authorList>
            <person name="Prole J.R."/>
            <person name="Goodfellow M."/>
            <person name="Allenby N."/>
            <person name="Ward A.C."/>
        </authorList>
    </citation>
    <scope>NUCLEOTIDE SEQUENCE [LARGE SCALE GENOMIC DNA]</scope>
    <source>
        <strain evidence="3 4">MS1.HAVA.3</strain>
    </source>
</reference>
<feature type="transmembrane region" description="Helical" evidence="2">
    <location>
        <begin position="36"/>
        <end position="59"/>
    </location>
</feature>
<dbReference type="GO" id="GO:0008233">
    <property type="term" value="F:peptidase activity"/>
    <property type="evidence" value="ECO:0007669"/>
    <property type="project" value="UniProtKB-KW"/>
</dbReference>
<keyword evidence="4" id="KW-1185">Reference proteome</keyword>
<dbReference type="Pfam" id="PF13367">
    <property type="entry name" value="PrsW-protease"/>
    <property type="match status" value="1"/>
</dbReference>
<name>A0ABU8U8K9_9ACTN</name>
<feature type="transmembrane region" description="Helical" evidence="2">
    <location>
        <begin position="71"/>
        <end position="92"/>
    </location>
</feature>
<feature type="transmembrane region" description="Helical" evidence="2">
    <location>
        <begin position="222"/>
        <end position="239"/>
    </location>
</feature>
<keyword evidence="3" id="KW-0645">Protease</keyword>
<feature type="region of interest" description="Disordered" evidence="1">
    <location>
        <begin position="462"/>
        <end position="483"/>
    </location>
</feature>
<dbReference type="PANTHER" id="PTHR36844">
    <property type="entry name" value="PROTEASE PRSW"/>
    <property type="match status" value="1"/>
</dbReference>
<evidence type="ECO:0000313" key="3">
    <source>
        <dbReference type="EMBL" id="MEJ8643629.1"/>
    </source>
</evidence>
<feature type="transmembrane region" description="Helical" evidence="2">
    <location>
        <begin position="187"/>
        <end position="210"/>
    </location>
</feature>
<feature type="transmembrane region" description="Helical" evidence="2">
    <location>
        <begin position="251"/>
        <end position="272"/>
    </location>
</feature>
<feature type="compositionally biased region" description="Low complexity" evidence="1">
    <location>
        <begin position="397"/>
        <end position="407"/>
    </location>
</feature>
<feature type="transmembrane region" description="Helical" evidence="2">
    <location>
        <begin position="112"/>
        <end position="133"/>
    </location>
</feature>
<dbReference type="Proteomes" id="UP001382904">
    <property type="component" value="Unassembled WGS sequence"/>
</dbReference>
<feature type="transmembrane region" description="Helical" evidence="2">
    <location>
        <begin position="12"/>
        <end position="30"/>
    </location>
</feature>
<keyword evidence="2" id="KW-0812">Transmembrane</keyword>
<dbReference type="EC" id="3.4.-.-" evidence="3"/>
<protein>
    <submittedName>
        <fullName evidence="3">PrsW family glutamic-type intramembrane protease</fullName>
        <ecNumber evidence="3">3.4.-.-</ecNumber>
    </submittedName>
</protein>
<feature type="region of interest" description="Disordered" evidence="1">
    <location>
        <begin position="397"/>
        <end position="447"/>
    </location>
</feature>
<feature type="transmembrane region" description="Helical" evidence="2">
    <location>
        <begin position="145"/>
        <end position="167"/>
    </location>
</feature>
<dbReference type="InterPro" id="IPR026898">
    <property type="entry name" value="PrsW"/>
</dbReference>
<dbReference type="PANTHER" id="PTHR36844:SF1">
    <property type="entry name" value="PROTEASE PRSW"/>
    <property type="match status" value="1"/>
</dbReference>
<evidence type="ECO:0000256" key="1">
    <source>
        <dbReference type="SAM" id="MobiDB-lite"/>
    </source>
</evidence>
<proteinExistence type="predicted"/>
<evidence type="ECO:0000313" key="4">
    <source>
        <dbReference type="Proteomes" id="UP001382904"/>
    </source>
</evidence>
<gene>
    <name evidence="3" type="ORF">WKI68_24130</name>
</gene>
<accession>A0ABU8U8K9</accession>
<feature type="compositionally biased region" description="Pro residues" evidence="1">
    <location>
        <begin position="419"/>
        <end position="433"/>
    </location>
</feature>
<comment type="caution">
    <text evidence="3">The sequence shown here is derived from an EMBL/GenBank/DDBJ whole genome shotgun (WGS) entry which is preliminary data.</text>
</comment>
<evidence type="ECO:0000256" key="2">
    <source>
        <dbReference type="SAM" id="Phobius"/>
    </source>
</evidence>
<dbReference type="GO" id="GO:0006508">
    <property type="term" value="P:proteolysis"/>
    <property type="evidence" value="ECO:0007669"/>
    <property type="project" value="UniProtKB-KW"/>
</dbReference>
<dbReference type="EMBL" id="JBBKAM010000002">
    <property type="protein sequence ID" value="MEJ8643629.1"/>
    <property type="molecule type" value="Genomic_DNA"/>
</dbReference>
<keyword evidence="3" id="KW-0378">Hydrolase</keyword>
<sequence>MLPRPSGTVRTCVLLALLAVTGIAILELVREQTGTAGFFVGLGLALLPVAPLMAAFRWLGRAAPAPWPQLLFCFGWGACTAALIAILANNFATEWIAAATADPSDADHLGSVAIAPVVEESAKAAALLLVFVFRRRHFTGPADGFVVAGFTATGFAFTENILYLGSAFGEDRAEGAGVLDSVTAATFFVRIVLSPFAHPLFTVLTGLGFGAAALSARRSRRICLPLLGLALAMGMHALWNGSSQFGEHGFYVVYGCVMVPVFGLLVWLAVWIRRGRLRAVAGELALYAAAGWLGPAEVPALASMPARSLARALARRSGGRAAGRAVARYEADAAALALLRNRARCGGPAREPDFAGRERELLHRLWQRRATAGPALARAAVMEELLPPWFDPLGPASAPGTAAAAVPRPRRTARDADPNPDPTPAADPTPAPDPASDVQALGLQPRQRVHRRAALAYFQVEMGSGDVPGGADAADGLAGAHRP</sequence>